<gene>
    <name evidence="2" type="ORF">SMRZ_LOCUS4329</name>
</gene>
<proteinExistence type="predicted"/>
<organism evidence="2 3">
    <name type="scientific">Schistosoma margrebowiei</name>
    <dbReference type="NCBI Taxonomy" id="48269"/>
    <lineage>
        <taxon>Eukaryota</taxon>
        <taxon>Metazoa</taxon>
        <taxon>Spiralia</taxon>
        <taxon>Lophotrochozoa</taxon>
        <taxon>Platyhelminthes</taxon>
        <taxon>Trematoda</taxon>
        <taxon>Digenea</taxon>
        <taxon>Strigeidida</taxon>
        <taxon>Schistosomatoidea</taxon>
        <taxon>Schistosomatidae</taxon>
        <taxon>Schistosoma</taxon>
    </lineage>
</organism>
<dbReference type="Proteomes" id="UP000277204">
    <property type="component" value="Unassembled WGS sequence"/>
</dbReference>
<protein>
    <submittedName>
        <fullName evidence="2">Uncharacterized protein</fullName>
    </submittedName>
</protein>
<feature type="compositionally biased region" description="Low complexity" evidence="1">
    <location>
        <begin position="70"/>
        <end position="80"/>
    </location>
</feature>
<keyword evidence="3" id="KW-1185">Reference proteome</keyword>
<feature type="region of interest" description="Disordered" evidence="1">
    <location>
        <begin position="63"/>
        <end position="87"/>
    </location>
</feature>
<accession>A0A183LKK4</accession>
<evidence type="ECO:0000313" key="2">
    <source>
        <dbReference type="EMBL" id="VDO61145.1"/>
    </source>
</evidence>
<dbReference type="EMBL" id="UZAI01001365">
    <property type="protein sequence ID" value="VDO61145.1"/>
    <property type="molecule type" value="Genomic_DNA"/>
</dbReference>
<sequence length="87" mass="9631">MVFGGSQQETMDLGFVPFGTHEQGISVVLRELMLSDGFDPVSPSFIVRDYMFNSTTEELKKQLGRNIQTSSSSSSLSSLSILFHHQS</sequence>
<name>A0A183LKK4_9TREM</name>
<dbReference type="AlphaFoldDB" id="A0A183LKK4"/>
<reference evidence="2 3" key="1">
    <citation type="submission" date="2018-11" db="EMBL/GenBank/DDBJ databases">
        <authorList>
            <consortium name="Pathogen Informatics"/>
        </authorList>
    </citation>
    <scope>NUCLEOTIDE SEQUENCE [LARGE SCALE GENOMIC DNA]</scope>
    <source>
        <strain evidence="2 3">Zambia</strain>
    </source>
</reference>
<evidence type="ECO:0000256" key="1">
    <source>
        <dbReference type="SAM" id="MobiDB-lite"/>
    </source>
</evidence>
<evidence type="ECO:0000313" key="3">
    <source>
        <dbReference type="Proteomes" id="UP000277204"/>
    </source>
</evidence>